<dbReference type="Proteomes" id="UP000814140">
    <property type="component" value="Unassembled WGS sequence"/>
</dbReference>
<evidence type="ECO:0000313" key="2">
    <source>
        <dbReference type="Proteomes" id="UP000814140"/>
    </source>
</evidence>
<accession>A0ACB8SVM7</accession>
<reference evidence="1" key="2">
    <citation type="journal article" date="2022" name="New Phytol.">
        <title>Evolutionary transition to the ectomycorrhizal habit in the genomes of a hyperdiverse lineage of mushroom-forming fungi.</title>
        <authorList>
            <person name="Looney B."/>
            <person name="Miyauchi S."/>
            <person name="Morin E."/>
            <person name="Drula E."/>
            <person name="Courty P.E."/>
            <person name="Kohler A."/>
            <person name="Kuo A."/>
            <person name="LaButti K."/>
            <person name="Pangilinan J."/>
            <person name="Lipzen A."/>
            <person name="Riley R."/>
            <person name="Andreopoulos W."/>
            <person name="He G."/>
            <person name="Johnson J."/>
            <person name="Nolan M."/>
            <person name="Tritt A."/>
            <person name="Barry K.W."/>
            <person name="Grigoriev I.V."/>
            <person name="Nagy L.G."/>
            <person name="Hibbett D."/>
            <person name="Henrissat B."/>
            <person name="Matheny P.B."/>
            <person name="Labbe J."/>
            <person name="Martin F.M."/>
        </authorList>
    </citation>
    <scope>NUCLEOTIDE SEQUENCE</scope>
    <source>
        <strain evidence="1">HHB10654</strain>
    </source>
</reference>
<protein>
    <submittedName>
        <fullName evidence="1">Uncharacterized protein</fullName>
    </submittedName>
</protein>
<keyword evidence="2" id="KW-1185">Reference proteome</keyword>
<reference evidence="1" key="1">
    <citation type="submission" date="2021-03" db="EMBL/GenBank/DDBJ databases">
        <authorList>
            <consortium name="DOE Joint Genome Institute"/>
            <person name="Ahrendt S."/>
            <person name="Looney B.P."/>
            <person name="Miyauchi S."/>
            <person name="Morin E."/>
            <person name="Drula E."/>
            <person name="Courty P.E."/>
            <person name="Chicoki N."/>
            <person name="Fauchery L."/>
            <person name="Kohler A."/>
            <person name="Kuo A."/>
            <person name="Labutti K."/>
            <person name="Pangilinan J."/>
            <person name="Lipzen A."/>
            <person name="Riley R."/>
            <person name="Andreopoulos W."/>
            <person name="He G."/>
            <person name="Johnson J."/>
            <person name="Barry K.W."/>
            <person name="Grigoriev I.V."/>
            <person name="Nagy L."/>
            <person name="Hibbett D."/>
            <person name="Henrissat B."/>
            <person name="Matheny P.B."/>
            <person name="Labbe J."/>
            <person name="Martin F."/>
        </authorList>
    </citation>
    <scope>NUCLEOTIDE SEQUENCE</scope>
    <source>
        <strain evidence="1">HHB10654</strain>
    </source>
</reference>
<evidence type="ECO:0000313" key="1">
    <source>
        <dbReference type="EMBL" id="KAI0060222.1"/>
    </source>
</evidence>
<dbReference type="EMBL" id="MU277220">
    <property type="protein sequence ID" value="KAI0060222.1"/>
    <property type="molecule type" value="Genomic_DNA"/>
</dbReference>
<comment type="caution">
    <text evidence="1">The sequence shown here is derived from an EMBL/GenBank/DDBJ whole genome shotgun (WGS) entry which is preliminary data.</text>
</comment>
<organism evidence="1 2">
    <name type="scientific">Artomyces pyxidatus</name>
    <dbReference type="NCBI Taxonomy" id="48021"/>
    <lineage>
        <taxon>Eukaryota</taxon>
        <taxon>Fungi</taxon>
        <taxon>Dikarya</taxon>
        <taxon>Basidiomycota</taxon>
        <taxon>Agaricomycotina</taxon>
        <taxon>Agaricomycetes</taxon>
        <taxon>Russulales</taxon>
        <taxon>Auriscalpiaceae</taxon>
        <taxon>Artomyces</taxon>
    </lineage>
</organism>
<sequence>MMLKTRYREQPESWKPGSGRHWMLASHSSEPESVLPHWSFAVFKNKEWGTQSKLSDKTAKAGACDGLLFAKLFDNPALLEIKTWWTVSQTILTREFEATAERKGRFYWTPAARKDNSGKAFVKQIWGELNAYQSRFGAFVNGRHIAFVLRTRRNELTFSDFIEWEDREVYTAFLGFSMAAIDVVLSGPSAQYAERLRDIINLLCPREDRKINVDGQDHPDDDNDDDAGEELF</sequence>
<proteinExistence type="predicted"/>
<name>A0ACB8SVM7_9AGAM</name>
<gene>
    <name evidence="1" type="ORF">BV25DRAFT_968898</name>
</gene>